<dbReference type="RefSeq" id="WP_085835224.1">
    <property type="nucleotide sequence ID" value="NZ_FWFS01000001.1"/>
</dbReference>
<dbReference type="InterPro" id="IPR006840">
    <property type="entry name" value="ChaC"/>
</dbReference>
<dbReference type="Pfam" id="PF04752">
    <property type="entry name" value="ChaC"/>
    <property type="match status" value="1"/>
</dbReference>
<keyword evidence="4" id="KW-1185">Reference proteome</keyword>
<dbReference type="CDD" id="cd06661">
    <property type="entry name" value="GGCT_like"/>
    <property type="match status" value="1"/>
</dbReference>
<proteinExistence type="predicted"/>
<dbReference type="GO" id="GO:0006751">
    <property type="term" value="P:glutathione catabolic process"/>
    <property type="evidence" value="ECO:0007669"/>
    <property type="project" value="InterPro"/>
</dbReference>
<dbReference type="AlphaFoldDB" id="A0A1Y5RQS2"/>
<gene>
    <name evidence="3" type="ORF">AQS8620_00510</name>
</gene>
<dbReference type="PANTHER" id="PTHR12192">
    <property type="entry name" value="CATION TRANSPORT PROTEIN CHAC-RELATED"/>
    <property type="match status" value="1"/>
</dbReference>
<sequence>MRPLWVFGYGSLIWNPGFEPVEQVIATATGYARRFCMWSIHHRGTPEAPGLVLALDADIDAACSGVAFRVADADADAVLAALRERELVSSAYFEVNLPLSLSDGRRIDAVTYVVDPEHRQYTGALSLKRQAQIIAQAKGGRGPNCDYLVNTAQALAGMGLHDPELEELVRLVATDTARR</sequence>
<dbReference type="GO" id="GO:0005737">
    <property type="term" value="C:cytoplasm"/>
    <property type="evidence" value="ECO:0007669"/>
    <property type="project" value="TreeGrafter"/>
</dbReference>
<dbReference type="InterPro" id="IPR036568">
    <property type="entry name" value="GGCT-like_sf"/>
</dbReference>
<dbReference type="SUPFAM" id="SSF110857">
    <property type="entry name" value="Gamma-glutamyl cyclotransferase-like"/>
    <property type="match status" value="1"/>
</dbReference>
<accession>A0A1Y5RQS2</accession>
<dbReference type="Proteomes" id="UP000193862">
    <property type="component" value="Unassembled WGS sequence"/>
</dbReference>
<evidence type="ECO:0000313" key="3">
    <source>
        <dbReference type="EMBL" id="SLN20300.1"/>
    </source>
</evidence>
<dbReference type="Gene3D" id="3.10.490.10">
    <property type="entry name" value="Gamma-glutamyl cyclotransferase-like"/>
    <property type="match status" value="1"/>
</dbReference>
<dbReference type="GO" id="GO:0061928">
    <property type="term" value="F:glutathione specific gamma-glutamylcyclotransferase activity"/>
    <property type="evidence" value="ECO:0007669"/>
    <property type="project" value="UniProtKB-EC"/>
</dbReference>
<dbReference type="OrthoDB" id="9795692at2"/>
<protein>
    <recommendedName>
        <fullName evidence="1">glutathione-specific gamma-glutamylcyclotransferase</fullName>
        <ecNumber evidence="1">4.3.2.7</ecNumber>
    </recommendedName>
</protein>
<dbReference type="PANTHER" id="PTHR12192:SF2">
    <property type="entry name" value="GLUTATHIONE-SPECIFIC GAMMA-GLUTAMYLCYCLOTRANSFERASE 2"/>
    <property type="match status" value="1"/>
</dbReference>
<evidence type="ECO:0000256" key="2">
    <source>
        <dbReference type="ARBA" id="ARBA00023239"/>
    </source>
</evidence>
<dbReference type="EMBL" id="FWFS01000001">
    <property type="protein sequence ID" value="SLN20300.1"/>
    <property type="molecule type" value="Genomic_DNA"/>
</dbReference>
<reference evidence="3 4" key="1">
    <citation type="submission" date="2017-03" db="EMBL/GenBank/DDBJ databases">
        <authorList>
            <person name="Afonso C.L."/>
            <person name="Miller P.J."/>
            <person name="Scott M.A."/>
            <person name="Spackman E."/>
            <person name="Goraichik I."/>
            <person name="Dimitrov K.M."/>
            <person name="Suarez D.L."/>
            <person name="Swayne D.E."/>
        </authorList>
    </citation>
    <scope>NUCLEOTIDE SEQUENCE [LARGE SCALE GENOMIC DNA]</scope>
    <source>
        <strain evidence="3 4">CECT 8620</strain>
    </source>
</reference>
<dbReference type="InterPro" id="IPR013024">
    <property type="entry name" value="GGCT-like"/>
</dbReference>
<evidence type="ECO:0000256" key="1">
    <source>
        <dbReference type="ARBA" id="ARBA00012344"/>
    </source>
</evidence>
<keyword evidence="2" id="KW-0456">Lyase</keyword>
<evidence type="ECO:0000313" key="4">
    <source>
        <dbReference type="Proteomes" id="UP000193862"/>
    </source>
</evidence>
<organism evidence="3 4">
    <name type="scientific">Aquimixticola soesokkakensis</name>
    <dbReference type="NCBI Taxonomy" id="1519096"/>
    <lineage>
        <taxon>Bacteria</taxon>
        <taxon>Pseudomonadati</taxon>
        <taxon>Pseudomonadota</taxon>
        <taxon>Alphaproteobacteria</taxon>
        <taxon>Rhodobacterales</taxon>
        <taxon>Paracoccaceae</taxon>
        <taxon>Aquimixticola</taxon>
    </lineage>
</organism>
<name>A0A1Y5RQS2_9RHOB</name>
<dbReference type="EC" id="4.3.2.7" evidence="1"/>